<dbReference type="AlphaFoldDB" id="A0A235B4S5"/>
<dbReference type="CDD" id="cd04301">
    <property type="entry name" value="NAT_SF"/>
    <property type="match status" value="1"/>
</dbReference>
<reference evidence="3 4" key="1">
    <citation type="submission" date="2017-07" db="EMBL/GenBank/DDBJ databases">
        <title>The genome sequence of Paludifilum halophilum highlights mechanisms for microbial adaptation to high salt environemnts.</title>
        <authorList>
            <person name="Belbahri L."/>
        </authorList>
    </citation>
    <scope>NUCLEOTIDE SEQUENCE [LARGE SCALE GENOMIC DNA]</scope>
    <source>
        <strain evidence="3 4">DSM 102817</strain>
    </source>
</reference>
<comment type="caution">
    <text evidence="3">The sequence shown here is derived from an EMBL/GenBank/DDBJ whole genome shotgun (WGS) entry which is preliminary data.</text>
</comment>
<dbReference type="InterPro" id="IPR000182">
    <property type="entry name" value="GNAT_dom"/>
</dbReference>
<sequence>MVFQKGQLLVREVRTADADHLVRWLSDERVLFFYEGRDQPHDLELVQERYLAEQDDGITRCIVEWEGEPIGLIRFYPLAEDGFHIRGYPSDLSVWETDHFIGEPGYWNRGIGTELIRGIVEYLTESKGAEIVAAVPQVRNTRAIRCYEKCGFRRVKMLPRHQKHEGVMQNCWLMEYRHLD</sequence>
<evidence type="ECO:0000313" key="4">
    <source>
        <dbReference type="Proteomes" id="UP000215459"/>
    </source>
</evidence>
<proteinExistence type="predicted"/>
<dbReference type="EMBL" id="NOWF01000007">
    <property type="protein sequence ID" value="OYD07283.1"/>
    <property type="molecule type" value="Genomic_DNA"/>
</dbReference>
<keyword evidence="3" id="KW-0808">Transferase</keyword>
<dbReference type="GO" id="GO:0016410">
    <property type="term" value="F:N-acyltransferase activity"/>
    <property type="evidence" value="ECO:0007669"/>
    <property type="project" value="TreeGrafter"/>
</dbReference>
<keyword evidence="4" id="KW-1185">Reference proteome</keyword>
<protein>
    <submittedName>
        <fullName evidence="3">GNAT family N-acetyltransferase</fullName>
    </submittedName>
</protein>
<dbReference type="Proteomes" id="UP000215459">
    <property type="component" value="Unassembled WGS sequence"/>
</dbReference>
<dbReference type="PROSITE" id="PS51186">
    <property type="entry name" value="GNAT"/>
    <property type="match status" value="1"/>
</dbReference>
<dbReference type="PANTHER" id="PTHR31438">
    <property type="entry name" value="LYSINE N-ACYLTRANSFERASE C17G9.06C-RELATED"/>
    <property type="match status" value="1"/>
</dbReference>
<accession>A0A235B4S5</accession>
<evidence type="ECO:0000259" key="2">
    <source>
        <dbReference type="PROSITE" id="PS51186"/>
    </source>
</evidence>
<organism evidence="3 4">
    <name type="scientific">Paludifilum halophilum</name>
    <dbReference type="NCBI Taxonomy" id="1642702"/>
    <lineage>
        <taxon>Bacteria</taxon>
        <taxon>Bacillati</taxon>
        <taxon>Bacillota</taxon>
        <taxon>Bacilli</taxon>
        <taxon>Bacillales</taxon>
        <taxon>Thermoactinomycetaceae</taxon>
        <taxon>Paludifilum</taxon>
    </lineage>
</organism>
<gene>
    <name evidence="3" type="ORF">CHM34_12970</name>
</gene>
<dbReference type="InterPro" id="IPR016181">
    <property type="entry name" value="Acyl_CoA_acyltransferase"/>
</dbReference>
<dbReference type="Gene3D" id="3.40.630.30">
    <property type="match status" value="1"/>
</dbReference>
<keyword evidence="1" id="KW-0046">Antibiotic resistance</keyword>
<dbReference type="OrthoDB" id="9795206at2"/>
<dbReference type="Pfam" id="PF13523">
    <property type="entry name" value="Acetyltransf_8"/>
    <property type="match status" value="1"/>
</dbReference>
<feature type="domain" description="N-acetyltransferase" evidence="2">
    <location>
        <begin position="8"/>
        <end position="179"/>
    </location>
</feature>
<dbReference type="RefSeq" id="WP_094265027.1">
    <property type="nucleotide sequence ID" value="NZ_NOWF01000007.1"/>
</dbReference>
<evidence type="ECO:0000256" key="1">
    <source>
        <dbReference type="ARBA" id="ARBA00023251"/>
    </source>
</evidence>
<dbReference type="GO" id="GO:0046677">
    <property type="term" value="P:response to antibiotic"/>
    <property type="evidence" value="ECO:0007669"/>
    <property type="project" value="UniProtKB-KW"/>
</dbReference>
<dbReference type="PANTHER" id="PTHR31438:SF1">
    <property type="entry name" value="LYSINE N-ACYLTRANSFERASE C17G9.06C-RELATED"/>
    <property type="match status" value="1"/>
</dbReference>
<evidence type="ECO:0000313" key="3">
    <source>
        <dbReference type="EMBL" id="OYD07283.1"/>
    </source>
</evidence>
<name>A0A235B4S5_9BACL</name>
<dbReference type="SUPFAM" id="SSF55729">
    <property type="entry name" value="Acyl-CoA N-acyltransferases (Nat)"/>
    <property type="match status" value="1"/>
</dbReference>